<accession>A0ABU7B088</accession>
<dbReference type="Proteomes" id="UP001345963">
    <property type="component" value="Unassembled WGS sequence"/>
</dbReference>
<feature type="region of interest" description="Disordered" evidence="1">
    <location>
        <begin position="79"/>
        <end position="110"/>
    </location>
</feature>
<feature type="compositionally biased region" description="Low complexity" evidence="1">
    <location>
        <begin position="79"/>
        <end position="88"/>
    </location>
</feature>
<protein>
    <submittedName>
        <fullName evidence="2">Uncharacterized protein</fullName>
    </submittedName>
</protein>
<evidence type="ECO:0000313" key="3">
    <source>
        <dbReference type="Proteomes" id="UP001345963"/>
    </source>
</evidence>
<organism evidence="2 3">
    <name type="scientific">Ataeniobius toweri</name>
    <dbReference type="NCBI Taxonomy" id="208326"/>
    <lineage>
        <taxon>Eukaryota</taxon>
        <taxon>Metazoa</taxon>
        <taxon>Chordata</taxon>
        <taxon>Craniata</taxon>
        <taxon>Vertebrata</taxon>
        <taxon>Euteleostomi</taxon>
        <taxon>Actinopterygii</taxon>
        <taxon>Neopterygii</taxon>
        <taxon>Teleostei</taxon>
        <taxon>Neoteleostei</taxon>
        <taxon>Acanthomorphata</taxon>
        <taxon>Ovalentaria</taxon>
        <taxon>Atherinomorphae</taxon>
        <taxon>Cyprinodontiformes</taxon>
        <taxon>Goodeidae</taxon>
        <taxon>Ataeniobius</taxon>
    </lineage>
</organism>
<sequence>MKKITEFKQKEDQTDGCQDRANELNTFCNRFSSVTSSASFSPALITALLSYTLSHSQTDITPSFDPQLFCHTSNVLSSTSAMGHSASSCLPSTKSEDADAPSTCVSQEVR</sequence>
<proteinExistence type="predicted"/>
<keyword evidence="3" id="KW-1185">Reference proteome</keyword>
<gene>
    <name evidence="2" type="ORF">ATANTOWER_030713</name>
</gene>
<reference evidence="2 3" key="1">
    <citation type="submission" date="2021-07" db="EMBL/GenBank/DDBJ databases">
        <authorList>
            <person name="Palmer J.M."/>
        </authorList>
    </citation>
    <scope>NUCLEOTIDE SEQUENCE [LARGE SCALE GENOMIC DNA]</scope>
    <source>
        <strain evidence="2 3">AT_MEX2019</strain>
        <tissue evidence="2">Muscle</tissue>
    </source>
</reference>
<comment type="caution">
    <text evidence="2">The sequence shown here is derived from an EMBL/GenBank/DDBJ whole genome shotgun (WGS) entry which is preliminary data.</text>
</comment>
<evidence type="ECO:0000313" key="2">
    <source>
        <dbReference type="EMBL" id="MED6243942.1"/>
    </source>
</evidence>
<evidence type="ECO:0000256" key="1">
    <source>
        <dbReference type="SAM" id="MobiDB-lite"/>
    </source>
</evidence>
<dbReference type="EMBL" id="JAHUTI010037834">
    <property type="protein sequence ID" value="MED6243942.1"/>
    <property type="molecule type" value="Genomic_DNA"/>
</dbReference>
<name>A0ABU7B088_9TELE</name>